<evidence type="ECO:0000256" key="3">
    <source>
        <dbReference type="ARBA" id="ARBA00011233"/>
    </source>
</evidence>
<dbReference type="CDD" id="cd00452">
    <property type="entry name" value="KDPG_aldolase"/>
    <property type="match status" value="1"/>
</dbReference>
<gene>
    <name evidence="6" type="ORF">CKO21_08960</name>
</gene>
<comment type="caution">
    <text evidence="6">The sequence shown here is derived from an EMBL/GenBank/DDBJ whole genome shotgun (WGS) entry which is preliminary data.</text>
</comment>
<keyword evidence="5" id="KW-0119">Carbohydrate metabolism</keyword>
<dbReference type="Proteomes" id="UP000778970">
    <property type="component" value="Unassembled WGS sequence"/>
</dbReference>
<evidence type="ECO:0000256" key="2">
    <source>
        <dbReference type="ARBA" id="ARBA00006906"/>
    </source>
</evidence>
<comment type="subunit">
    <text evidence="3">Homotrimer.</text>
</comment>
<dbReference type="Gene3D" id="3.20.20.70">
    <property type="entry name" value="Aldolase class I"/>
    <property type="match status" value="1"/>
</dbReference>
<name>A0A934UZN5_9PROT</name>
<comment type="similarity">
    <text evidence="2">Belongs to the KHG/KDPG aldolase family.</text>
</comment>
<proteinExistence type="inferred from homology"/>
<dbReference type="PANTHER" id="PTHR30246:SF1">
    <property type="entry name" value="2-DEHYDRO-3-DEOXY-6-PHOSPHOGALACTONATE ALDOLASE-RELATED"/>
    <property type="match status" value="1"/>
</dbReference>
<dbReference type="AlphaFoldDB" id="A0A934UZN5"/>
<evidence type="ECO:0000256" key="5">
    <source>
        <dbReference type="ARBA" id="ARBA00023277"/>
    </source>
</evidence>
<dbReference type="InterPro" id="IPR000887">
    <property type="entry name" value="Aldlse_KDPG_KHG"/>
</dbReference>
<dbReference type="NCBIfam" id="NF006600">
    <property type="entry name" value="PRK09140.1"/>
    <property type="match status" value="1"/>
</dbReference>
<sequence>MAYDEAFEALPLVAILRGIAPDEAVEVGQALIDSGFRILEVPLNSPQPLRSIERLADRFGDDALVGAGTVMTEAEVEQVAAAGGRLIVMPHSDPAVIAAAKRANLTCLPGVATPTEGFAAVSAGADALKLFPGEAMPPKVVKAWTAVFPKQVPLLPVGGVTPERIADYVDAGAGGFGLGSALYQPGMAPEAVRANAQRFVAAWQEAAAAAG</sequence>
<evidence type="ECO:0000313" key="7">
    <source>
        <dbReference type="Proteomes" id="UP000778970"/>
    </source>
</evidence>
<reference evidence="6" key="2">
    <citation type="journal article" date="2020" name="Microorganisms">
        <title>Osmotic Adaptation and Compatible Solute Biosynthesis of Phototrophic Bacteria as Revealed from Genome Analyses.</title>
        <authorList>
            <person name="Imhoff J.F."/>
            <person name="Rahn T."/>
            <person name="Kunzel S."/>
            <person name="Keller A."/>
            <person name="Neulinger S.C."/>
        </authorList>
    </citation>
    <scope>NUCLEOTIDE SEQUENCE</scope>
    <source>
        <strain evidence="6">DSM 9154</strain>
    </source>
</reference>
<dbReference type="PANTHER" id="PTHR30246">
    <property type="entry name" value="2-KETO-3-DEOXY-6-PHOSPHOGLUCONATE ALDOLASE"/>
    <property type="match status" value="1"/>
</dbReference>
<protein>
    <submittedName>
        <fullName evidence="6">2-dehydro-3-deoxy-6-phosphogalactonate aldolase</fullName>
    </submittedName>
</protein>
<organism evidence="6 7">
    <name type="scientific">Rhodovibrio salinarum</name>
    <dbReference type="NCBI Taxonomy" id="1087"/>
    <lineage>
        <taxon>Bacteria</taxon>
        <taxon>Pseudomonadati</taxon>
        <taxon>Pseudomonadota</taxon>
        <taxon>Alphaproteobacteria</taxon>
        <taxon>Rhodospirillales</taxon>
        <taxon>Rhodovibrionaceae</taxon>
        <taxon>Rhodovibrio</taxon>
    </lineage>
</organism>
<evidence type="ECO:0000256" key="4">
    <source>
        <dbReference type="ARBA" id="ARBA00023239"/>
    </source>
</evidence>
<evidence type="ECO:0000313" key="6">
    <source>
        <dbReference type="EMBL" id="MBK1697377.1"/>
    </source>
</evidence>
<evidence type="ECO:0000256" key="1">
    <source>
        <dbReference type="ARBA" id="ARBA00004761"/>
    </source>
</evidence>
<dbReference type="EMBL" id="NRRE01000023">
    <property type="protein sequence ID" value="MBK1697377.1"/>
    <property type="molecule type" value="Genomic_DNA"/>
</dbReference>
<keyword evidence="7" id="KW-1185">Reference proteome</keyword>
<dbReference type="SUPFAM" id="SSF51569">
    <property type="entry name" value="Aldolase"/>
    <property type="match status" value="1"/>
</dbReference>
<reference evidence="6" key="1">
    <citation type="submission" date="2017-08" db="EMBL/GenBank/DDBJ databases">
        <authorList>
            <person name="Imhoff J.F."/>
            <person name="Rahn T."/>
            <person name="Kuenzel S."/>
            <person name="Neulinger S.C."/>
        </authorList>
    </citation>
    <scope>NUCLEOTIDE SEQUENCE</scope>
    <source>
        <strain evidence="6">DSM 9154</strain>
    </source>
</reference>
<dbReference type="GO" id="GO:0016829">
    <property type="term" value="F:lyase activity"/>
    <property type="evidence" value="ECO:0007669"/>
    <property type="project" value="UniProtKB-KW"/>
</dbReference>
<comment type="pathway">
    <text evidence="1">Carbohydrate acid metabolism.</text>
</comment>
<dbReference type="InterPro" id="IPR013785">
    <property type="entry name" value="Aldolase_TIM"/>
</dbReference>
<accession>A0A934UZN5</accession>
<keyword evidence="4" id="KW-0456">Lyase</keyword>
<dbReference type="Pfam" id="PF01081">
    <property type="entry name" value="Aldolase"/>
    <property type="match status" value="1"/>
</dbReference>